<dbReference type="CDD" id="cd01127">
    <property type="entry name" value="TrwB_TraG_TraD_VirD4"/>
    <property type="match status" value="1"/>
</dbReference>
<dbReference type="RefSeq" id="WP_194557294.1">
    <property type="nucleotide sequence ID" value="NZ_JADKMY010000004.1"/>
</dbReference>
<gene>
    <name evidence="8" type="ORF">IRY30_09920</name>
</gene>
<evidence type="ECO:0000256" key="1">
    <source>
        <dbReference type="ARBA" id="ARBA00004651"/>
    </source>
</evidence>
<comment type="subcellular location">
    <subcellularLocation>
        <location evidence="1">Cell membrane</location>
        <topology evidence="1">Multi-pass membrane protein</topology>
    </subcellularLocation>
</comment>
<dbReference type="EMBL" id="JADKMY010000004">
    <property type="protein sequence ID" value="MBF4554386.1"/>
    <property type="molecule type" value="Genomic_DNA"/>
</dbReference>
<dbReference type="Pfam" id="PF12696">
    <property type="entry name" value="TraG-D_C"/>
    <property type="match status" value="1"/>
</dbReference>
<keyword evidence="2" id="KW-1003">Cell membrane</keyword>
<protein>
    <submittedName>
        <fullName evidence="8">Type IV secretory system conjugative DNA transfer family protein</fullName>
    </submittedName>
</protein>
<organism evidence="8 9">
    <name type="scientific">Corynebacterium suicordis DSM 45110</name>
    <dbReference type="NCBI Taxonomy" id="1121369"/>
    <lineage>
        <taxon>Bacteria</taxon>
        <taxon>Bacillati</taxon>
        <taxon>Actinomycetota</taxon>
        <taxon>Actinomycetes</taxon>
        <taxon>Mycobacteriales</taxon>
        <taxon>Corynebacteriaceae</taxon>
        <taxon>Corynebacterium</taxon>
    </lineage>
</organism>
<feature type="domain" description="TraD/TraG TraM recognition site" evidence="7">
    <location>
        <begin position="428"/>
        <end position="546"/>
    </location>
</feature>
<keyword evidence="5 6" id="KW-0472">Membrane</keyword>
<sequence length="598" mass="65748">MSTSVRNRSDHGGMPYWAGPYVLGGVLVVLWLIFWAGQAISGPGVSVNPLVHLMGMIKPSKAQHYSVLGAIISVVILALIFGVIMWLVRKSRDRTSRGGSVRHATKSLASRAQIEKMGRKSVEQSQQHLKMDLPDWAGPGLLVGRELSTGKEVWLDYETLMLDTWPARYGKTTGRVFPMMLDAPGAVVATSNKPDLIGDTIALREAVGTCWVGDPQRIYTGGNARPSFWVDPLDYIRRRPADEWDSAAGDLARLFADDAGVSVGSGGDDAMWRNSGAELLACMLLAAAVEDRPITDVLDWANDESDRSIVDILKRHDWPSMAMLANGSYNLVDRTRSGVFFSMKSMVTPLATKVFQNWVTDPQSDEVPKFSPDEFVAAHDRGECPTLYLLSDKRRAGSASLLVILLTVWVTEAAEYSAFRQGGRLKTPLVMPLDEIANTVTWQGMPDAYSHFGSKGIIIASILQSYGQAKEIWGENKAGVLRDNAALMIGGGIKDSAYLKEIETLIGEYESRKVSHSSESDSYKTSASVSHDDKSILTAAELRDMDPHMMLVIAPKRRPVLVETIPFWERTFRPEIEAQRKLIEQAKHDAAALAAAEQ</sequence>
<evidence type="ECO:0000313" key="9">
    <source>
        <dbReference type="Proteomes" id="UP000635902"/>
    </source>
</evidence>
<dbReference type="Gene3D" id="3.40.50.300">
    <property type="entry name" value="P-loop containing nucleotide triphosphate hydrolases"/>
    <property type="match status" value="1"/>
</dbReference>
<evidence type="ECO:0000256" key="6">
    <source>
        <dbReference type="SAM" id="Phobius"/>
    </source>
</evidence>
<dbReference type="InterPro" id="IPR051539">
    <property type="entry name" value="T4SS-coupling_protein"/>
</dbReference>
<name>A0ABR9ZLR9_9CORY</name>
<dbReference type="SUPFAM" id="SSF52540">
    <property type="entry name" value="P-loop containing nucleoside triphosphate hydrolases"/>
    <property type="match status" value="1"/>
</dbReference>
<dbReference type="Proteomes" id="UP000635902">
    <property type="component" value="Unassembled WGS sequence"/>
</dbReference>
<dbReference type="PANTHER" id="PTHR37937">
    <property type="entry name" value="CONJUGATIVE TRANSFER: DNA TRANSPORT"/>
    <property type="match status" value="1"/>
</dbReference>
<evidence type="ECO:0000256" key="3">
    <source>
        <dbReference type="ARBA" id="ARBA00022692"/>
    </source>
</evidence>
<accession>A0ABR9ZLR9</accession>
<evidence type="ECO:0000313" key="8">
    <source>
        <dbReference type="EMBL" id="MBF4554386.1"/>
    </source>
</evidence>
<comment type="caution">
    <text evidence="8">The sequence shown here is derived from an EMBL/GenBank/DDBJ whole genome shotgun (WGS) entry which is preliminary data.</text>
</comment>
<keyword evidence="4 6" id="KW-1133">Transmembrane helix</keyword>
<feature type="transmembrane region" description="Helical" evidence="6">
    <location>
        <begin position="21"/>
        <end position="45"/>
    </location>
</feature>
<evidence type="ECO:0000259" key="7">
    <source>
        <dbReference type="Pfam" id="PF12696"/>
    </source>
</evidence>
<dbReference type="PANTHER" id="PTHR37937:SF1">
    <property type="entry name" value="CONJUGATIVE TRANSFER: DNA TRANSPORT"/>
    <property type="match status" value="1"/>
</dbReference>
<reference evidence="8 9" key="1">
    <citation type="submission" date="2020-10" db="EMBL/GenBank/DDBJ databases">
        <title>Novel species in genus Corynebacterium.</title>
        <authorList>
            <person name="Zhang G."/>
        </authorList>
    </citation>
    <scope>NUCLEOTIDE SEQUENCE [LARGE SCALE GENOMIC DNA]</scope>
    <source>
        <strain evidence="8 9">DSM 45110</strain>
    </source>
</reference>
<proteinExistence type="predicted"/>
<evidence type="ECO:0000256" key="5">
    <source>
        <dbReference type="ARBA" id="ARBA00023136"/>
    </source>
</evidence>
<dbReference type="InterPro" id="IPR027417">
    <property type="entry name" value="P-loop_NTPase"/>
</dbReference>
<evidence type="ECO:0000256" key="4">
    <source>
        <dbReference type="ARBA" id="ARBA00022989"/>
    </source>
</evidence>
<keyword evidence="9" id="KW-1185">Reference proteome</keyword>
<keyword evidence="3 6" id="KW-0812">Transmembrane</keyword>
<evidence type="ECO:0000256" key="2">
    <source>
        <dbReference type="ARBA" id="ARBA00022475"/>
    </source>
</evidence>
<dbReference type="InterPro" id="IPR032689">
    <property type="entry name" value="TraG-D_C"/>
</dbReference>
<feature type="transmembrane region" description="Helical" evidence="6">
    <location>
        <begin position="65"/>
        <end position="88"/>
    </location>
</feature>